<dbReference type="Pfam" id="PF00535">
    <property type="entry name" value="Glycos_transf_2"/>
    <property type="match status" value="1"/>
</dbReference>
<dbReference type="SUPFAM" id="SSF53448">
    <property type="entry name" value="Nucleotide-diphospho-sugar transferases"/>
    <property type="match status" value="1"/>
</dbReference>
<evidence type="ECO:0000256" key="1">
    <source>
        <dbReference type="ARBA" id="ARBA00004236"/>
    </source>
</evidence>
<keyword evidence="5" id="KW-0472">Membrane</keyword>
<dbReference type="Proteomes" id="UP001528823">
    <property type="component" value="Unassembled WGS sequence"/>
</dbReference>
<sequence>MRCSIIIPTLNESNDIVASLVPLQALRQCGHEIIMVDGGSTDNTVALTKPWVDQVIISEPSRARQMQTGAEQSTGDVLLFLHADTFLPDNAIALILDGLGQTNGWQWGRFDVTLSGSHWLLALTAKLMNWRSRVTGIATGDQVIFVKRECFMQVGGYRLMPLMEDVDICKRLKKISKPLCIANPVVTSSRRWEQRGIIRTILLMWSLRLAFFMGVSPQRLVNIYYPRNKIKND</sequence>
<dbReference type="InterPro" id="IPR026461">
    <property type="entry name" value="Trfase_2_rSAM/seldom_assoc"/>
</dbReference>
<reference evidence="7 8" key="1">
    <citation type="submission" date="2022-11" db="EMBL/GenBank/DDBJ databases">
        <title>Spartinivicinus poritis sp. nov., isolated from scleractinian coral Porites lutea.</title>
        <authorList>
            <person name="Zhang G."/>
            <person name="Cai L."/>
            <person name="Wei Q."/>
        </authorList>
    </citation>
    <scope>NUCLEOTIDE SEQUENCE [LARGE SCALE GENOMIC DNA]</scope>
    <source>
        <strain evidence="7 8">A2-2</strain>
    </source>
</reference>
<keyword evidence="4" id="KW-0808">Transferase</keyword>
<keyword evidence="3" id="KW-0328">Glycosyltransferase</keyword>
<keyword evidence="2" id="KW-1003">Cell membrane</keyword>
<evidence type="ECO:0000313" key="7">
    <source>
        <dbReference type="EMBL" id="MDE1461062.1"/>
    </source>
</evidence>
<proteinExistence type="predicted"/>
<dbReference type="RefSeq" id="WP_274687432.1">
    <property type="nucleotide sequence ID" value="NZ_JAPMOU010000003.1"/>
</dbReference>
<evidence type="ECO:0000256" key="5">
    <source>
        <dbReference type="ARBA" id="ARBA00023136"/>
    </source>
</evidence>
<accession>A0ABT5U3W6</accession>
<protein>
    <submittedName>
        <fullName evidence="7">TIGR04283 family arsenosugar biosynthesis glycosyltransferase</fullName>
    </submittedName>
</protein>
<feature type="domain" description="Glycosyltransferase 2-like" evidence="6">
    <location>
        <begin position="4"/>
        <end position="101"/>
    </location>
</feature>
<evidence type="ECO:0000256" key="3">
    <source>
        <dbReference type="ARBA" id="ARBA00022676"/>
    </source>
</evidence>
<evidence type="ECO:0000256" key="2">
    <source>
        <dbReference type="ARBA" id="ARBA00022475"/>
    </source>
</evidence>
<organism evidence="7 8">
    <name type="scientific">Spartinivicinus poritis</name>
    <dbReference type="NCBI Taxonomy" id="2994640"/>
    <lineage>
        <taxon>Bacteria</taxon>
        <taxon>Pseudomonadati</taxon>
        <taxon>Pseudomonadota</taxon>
        <taxon>Gammaproteobacteria</taxon>
        <taxon>Oceanospirillales</taxon>
        <taxon>Zooshikellaceae</taxon>
        <taxon>Spartinivicinus</taxon>
    </lineage>
</organism>
<comment type="subcellular location">
    <subcellularLocation>
        <location evidence="1">Cell membrane</location>
    </subcellularLocation>
</comment>
<dbReference type="InterPro" id="IPR001173">
    <property type="entry name" value="Glyco_trans_2-like"/>
</dbReference>
<name>A0ABT5U3W6_9GAMM</name>
<comment type="caution">
    <text evidence="7">The sequence shown here is derived from an EMBL/GenBank/DDBJ whole genome shotgun (WGS) entry which is preliminary data.</text>
</comment>
<evidence type="ECO:0000259" key="6">
    <source>
        <dbReference type="Pfam" id="PF00535"/>
    </source>
</evidence>
<evidence type="ECO:0000256" key="4">
    <source>
        <dbReference type="ARBA" id="ARBA00022679"/>
    </source>
</evidence>
<keyword evidence="8" id="KW-1185">Reference proteome</keyword>
<dbReference type="Gene3D" id="3.90.550.10">
    <property type="entry name" value="Spore Coat Polysaccharide Biosynthesis Protein SpsA, Chain A"/>
    <property type="match status" value="1"/>
</dbReference>
<dbReference type="EMBL" id="JAPMOU010000003">
    <property type="protein sequence ID" value="MDE1461062.1"/>
    <property type="molecule type" value="Genomic_DNA"/>
</dbReference>
<dbReference type="PANTHER" id="PTHR43646">
    <property type="entry name" value="GLYCOSYLTRANSFERASE"/>
    <property type="match status" value="1"/>
</dbReference>
<dbReference type="InterPro" id="IPR029044">
    <property type="entry name" value="Nucleotide-diphossugar_trans"/>
</dbReference>
<gene>
    <name evidence="7" type="ORF">ORQ98_03675</name>
</gene>
<evidence type="ECO:0000313" key="8">
    <source>
        <dbReference type="Proteomes" id="UP001528823"/>
    </source>
</evidence>
<dbReference type="CDD" id="cd02522">
    <property type="entry name" value="GT_2_like_a"/>
    <property type="match status" value="1"/>
</dbReference>
<dbReference type="PANTHER" id="PTHR43646:SF2">
    <property type="entry name" value="GLYCOSYLTRANSFERASE 2-LIKE DOMAIN-CONTAINING PROTEIN"/>
    <property type="match status" value="1"/>
</dbReference>
<dbReference type="NCBIfam" id="TIGR04283">
    <property type="entry name" value="glyco_like_mftF"/>
    <property type="match status" value="1"/>
</dbReference>